<dbReference type="PANTHER" id="PTHR46333:SF2">
    <property type="entry name" value="CYTOKINESIS PROTEIN 3"/>
    <property type="match status" value="1"/>
</dbReference>
<dbReference type="AlphaFoldDB" id="A0A9X1VH45"/>
<dbReference type="SUPFAM" id="SSF54001">
    <property type="entry name" value="Cysteine proteinases"/>
    <property type="match status" value="1"/>
</dbReference>
<dbReference type="InterPro" id="IPR052557">
    <property type="entry name" value="CAP/Cytokinesis_protein"/>
</dbReference>
<dbReference type="Pfam" id="PF01841">
    <property type="entry name" value="Transglut_core"/>
    <property type="match status" value="1"/>
</dbReference>
<evidence type="ECO:0000313" key="3">
    <source>
        <dbReference type="Proteomes" id="UP001139193"/>
    </source>
</evidence>
<dbReference type="PANTHER" id="PTHR46333">
    <property type="entry name" value="CYTOKINESIS PROTEIN 3"/>
    <property type="match status" value="1"/>
</dbReference>
<dbReference type="RefSeq" id="WP_241936962.1">
    <property type="nucleotide sequence ID" value="NZ_JALBGC010000004.1"/>
</dbReference>
<dbReference type="Gene3D" id="3.10.620.30">
    <property type="match status" value="1"/>
</dbReference>
<evidence type="ECO:0000259" key="1">
    <source>
        <dbReference type="SMART" id="SM00460"/>
    </source>
</evidence>
<reference evidence="2" key="1">
    <citation type="submission" date="2022-03" db="EMBL/GenBank/DDBJ databases">
        <title>Bacterial whole genome sequence for Hymenobacter sp. DH14.</title>
        <authorList>
            <person name="Le V."/>
        </authorList>
    </citation>
    <scope>NUCLEOTIDE SEQUENCE</scope>
    <source>
        <strain evidence="2">DH14</strain>
    </source>
</reference>
<comment type="caution">
    <text evidence="2">The sequence shown here is derived from an EMBL/GenBank/DDBJ whole genome shotgun (WGS) entry which is preliminary data.</text>
</comment>
<dbReference type="Proteomes" id="UP001139193">
    <property type="component" value="Unassembled WGS sequence"/>
</dbReference>
<organism evidence="2 3">
    <name type="scientific">Hymenobacter cyanobacteriorum</name>
    <dbReference type="NCBI Taxonomy" id="2926463"/>
    <lineage>
        <taxon>Bacteria</taxon>
        <taxon>Pseudomonadati</taxon>
        <taxon>Bacteroidota</taxon>
        <taxon>Cytophagia</taxon>
        <taxon>Cytophagales</taxon>
        <taxon>Hymenobacteraceae</taxon>
        <taxon>Hymenobacter</taxon>
    </lineage>
</organism>
<gene>
    <name evidence="2" type="ORF">MON38_14815</name>
</gene>
<accession>A0A9X1VH45</accession>
<feature type="domain" description="Transglutaminase-like" evidence="1">
    <location>
        <begin position="75"/>
        <end position="134"/>
    </location>
</feature>
<sequence length="366" mass="41402">MLPLYRAVDARMRQVPDSAARTVGGLTRFIATAFQSEDERARAAFVWVARNIRYDVDNRYVLDSRPEHATTVQETMDQRRGVCQHYAELYSALANQAGVLTYVVPGYTSLRDPLGHAWCASRIAGQWWLMDPTWAAGHLANETFIPEFNDAYFRVAPAVFIATHMPFDPLWQLLPAPRTPQQFQLGTQPPAPDEPFAFADSVAAYARQSPEQQLRNIARRVEQNGVKNDLTFNFLLHNRQALSNQFVSTFNAAVDASNAGIRDFNAFIVFFNHRFLPHRSDEELQQLLVPVAAHLAKARRLLATAHPATPDQQVALAEYLTSLQRLETRLHDSQAFTERYRHTTKIMRLMLFSNSAATGSLTQSND</sequence>
<proteinExistence type="predicted"/>
<name>A0A9X1VH45_9BACT</name>
<keyword evidence="3" id="KW-1185">Reference proteome</keyword>
<dbReference type="InterPro" id="IPR002931">
    <property type="entry name" value="Transglutaminase-like"/>
</dbReference>
<dbReference type="SMART" id="SM00460">
    <property type="entry name" value="TGc"/>
    <property type="match status" value="1"/>
</dbReference>
<dbReference type="InterPro" id="IPR038765">
    <property type="entry name" value="Papain-like_cys_pep_sf"/>
</dbReference>
<evidence type="ECO:0000313" key="2">
    <source>
        <dbReference type="EMBL" id="MCI1188697.1"/>
    </source>
</evidence>
<dbReference type="EMBL" id="JALBGC010000004">
    <property type="protein sequence ID" value="MCI1188697.1"/>
    <property type="molecule type" value="Genomic_DNA"/>
</dbReference>
<dbReference type="GO" id="GO:0005737">
    <property type="term" value="C:cytoplasm"/>
    <property type="evidence" value="ECO:0007669"/>
    <property type="project" value="TreeGrafter"/>
</dbReference>
<protein>
    <recommendedName>
        <fullName evidence="1">Transglutaminase-like domain-containing protein</fullName>
    </recommendedName>
</protein>